<evidence type="ECO:0000313" key="3">
    <source>
        <dbReference type="Proteomes" id="UP000035722"/>
    </source>
</evidence>
<sequence>MSQPMPEQPQSAASAAPSVRLANRDERLMSPWTLGLIGVLAGLLGLAPWLVTGAQLPLQNLWAKEVLPAQMPVSLLPLSQYELTTLVALMTVGGAAAGFSLRLCRPVRRRAATWSAAAGVLAVQGAATIQAFSVVRAGLAPGPASDLYSAGLLAGVVAAVAASLVALFLLASRSPGRVALGVGLMAVPFASWSVEWFVNLSEVGSVPAVVPTLAHWLPAVLVGTALAWCGVRPTTRILVWIVDLALLWVVPALFISVNYVFGTRVYLGDFDEMAIMARQIMAATLGPAGGAGPLVALALAVALAGAGTLEVRRRFKAGTAGYRTLSAGE</sequence>
<dbReference type="Proteomes" id="UP000035722">
    <property type="component" value="Unassembled WGS sequence"/>
</dbReference>
<organism evidence="2 3">
    <name type="scientific">Pseudarthrobacter siccitolerans</name>
    <dbReference type="NCBI Taxonomy" id="861266"/>
    <lineage>
        <taxon>Bacteria</taxon>
        <taxon>Bacillati</taxon>
        <taxon>Actinomycetota</taxon>
        <taxon>Actinomycetes</taxon>
        <taxon>Micrococcales</taxon>
        <taxon>Micrococcaceae</taxon>
        <taxon>Pseudarthrobacter</taxon>
    </lineage>
</organism>
<name>A0A024GWQ2_9MICC</name>
<feature type="transmembrane region" description="Helical" evidence="1">
    <location>
        <begin position="116"/>
        <end position="135"/>
    </location>
</feature>
<accession>A0A024GWQ2</accession>
<gene>
    <name evidence="2" type="ORF">ARTSIC4J27_304</name>
</gene>
<dbReference type="EMBL" id="CAQI01000025">
    <property type="protein sequence ID" value="CCQ44380.1"/>
    <property type="molecule type" value="Genomic_DNA"/>
</dbReference>
<feature type="transmembrane region" description="Helical" evidence="1">
    <location>
        <begin position="178"/>
        <end position="198"/>
    </location>
</feature>
<dbReference type="RefSeq" id="WP_200900731.1">
    <property type="nucleotide sequence ID" value="NZ_CAQI01000025.1"/>
</dbReference>
<feature type="transmembrane region" description="Helical" evidence="1">
    <location>
        <begin position="281"/>
        <end position="306"/>
    </location>
</feature>
<feature type="transmembrane region" description="Helical" evidence="1">
    <location>
        <begin position="83"/>
        <end position="104"/>
    </location>
</feature>
<keyword evidence="1" id="KW-1133">Transmembrane helix</keyword>
<reference evidence="3" key="1">
    <citation type="journal article" date="2014" name="Genome Announc.">
        <title>Genome Sequence of Arthrobacter siccitolerans 4J27, a Xeroprotectant-Producing Desiccation-Tolerant Microorganism.</title>
        <authorList>
            <person name="Manzanera M."/>
            <person name="Santa-Cruz-Calvo L."/>
            <person name="Vilchez J.I."/>
            <person name="Garcia-Fontana C."/>
            <person name="Silva-Castro G.A."/>
            <person name="Calvo C."/>
            <person name="Gonzalez-Lopez J."/>
        </authorList>
    </citation>
    <scope>NUCLEOTIDE SEQUENCE [LARGE SCALE GENOMIC DNA]</scope>
    <source>
        <strain evidence="3">4J27</strain>
    </source>
</reference>
<feature type="transmembrane region" description="Helical" evidence="1">
    <location>
        <begin position="32"/>
        <end position="51"/>
    </location>
</feature>
<feature type="transmembrane region" description="Helical" evidence="1">
    <location>
        <begin position="147"/>
        <end position="171"/>
    </location>
</feature>
<protein>
    <submittedName>
        <fullName evidence="2">Putative membrane protein</fullName>
    </submittedName>
</protein>
<comment type="caution">
    <text evidence="2">The sequence shown here is derived from an EMBL/GenBank/DDBJ whole genome shotgun (WGS) entry which is preliminary data.</text>
</comment>
<keyword evidence="1" id="KW-0812">Transmembrane</keyword>
<evidence type="ECO:0000256" key="1">
    <source>
        <dbReference type="SAM" id="Phobius"/>
    </source>
</evidence>
<dbReference type="AlphaFoldDB" id="A0A024GWQ2"/>
<keyword evidence="1" id="KW-0472">Membrane</keyword>
<proteinExistence type="predicted"/>
<evidence type="ECO:0000313" key="2">
    <source>
        <dbReference type="EMBL" id="CCQ44380.1"/>
    </source>
</evidence>
<feature type="transmembrane region" description="Helical" evidence="1">
    <location>
        <begin position="238"/>
        <end position="261"/>
    </location>
</feature>
<feature type="transmembrane region" description="Helical" evidence="1">
    <location>
        <begin position="213"/>
        <end position="231"/>
    </location>
</feature>
<keyword evidence="3" id="KW-1185">Reference proteome</keyword>